<feature type="domain" description="Major facilitator superfamily (MFS) profile" evidence="7">
    <location>
        <begin position="78"/>
        <end position="489"/>
    </location>
</feature>
<feature type="transmembrane region" description="Helical" evidence="6">
    <location>
        <begin position="113"/>
        <end position="131"/>
    </location>
</feature>
<evidence type="ECO:0000256" key="1">
    <source>
        <dbReference type="ARBA" id="ARBA00004141"/>
    </source>
</evidence>
<name>A0A6H0XZB2_9PEZI</name>
<dbReference type="GO" id="GO:0005886">
    <property type="term" value="C:plasma membrane"/>
    <property type="evidence" value="ECO:0007669"/>
    <property type="project" value="TreeGrafter"/>
</dbReference>
<dbReference type="InterPro" id="IPR036259">
    <property type="entry name" value="MFS_trans_sf"/>
</dbReference>
<keyword evidence="3 6" id="KW-1133">Transmembrane helix</keyword>
<dbReference type="SUPFAM" id="SSF103473">
    <property type="entry name" value="MFS general substrate transporter"/>
    <property type="match status" value="1"/>
</dbReference>
<feature type="compositionally biased region" description="Basic and acidic residues" evidence="5">
    <location>
        <begin position="1"/>
        <end position="44"/>
    </location>
</feature>
<keyword evidence="2 6" id="KW-0812">Transmembrane</keyword>
<dbReference type="Pfam" id="PF07690">
    <property type="entry name" value="MFS_1"/>
    <property type="match status" value="1"/>
</dbReference>
<dbReference type="PANTHER" id="PTHR23502:SF47">
    <property type="entry name" value="MAJOR FACILITATOR SUPERFAMILY (MFS) PROFILE DOMAIN-CONTAINING PROTEIN-RELATED"/>
    <property type="match status" value="1"/>
</dbReference>
<feature type="transmembrane region" description="Helical" evidence="6">
    <location>
        <begin position="143"/>
        <end position="161"/>
    </location>
</feature>
<dbReference type="CDD" id="cd17323">
    <property type="entry name" value="MFS_Tpo1_MDR_like"/>
    <property type="match status" value="1"/>
</dbReference>
<feature type="transmembrane region" description="Helical" evidence="6">
    <location>
        <begin position="173"/>
        <end position="194"/>
    </location>
</feature>
<feature type="transmembrane region" description="Helical" evidence="6">
    <location>
        <begin position="76"/>
        <end position="93"/>
    </location>
</feature>
<proteinExistence type="predicted"/>
<dbReference type="InterPro" id="IPR020846">
    <property type="entry name" value="MFS_dom"/>
</dbReference>
<dbReference type="Gene3D" id="1.20.1250.20">
    <property type="entry name" value="MFS general substrate transporter like domains"/>
    <property type="match status" value="1"/>
</dbReference>
<evidence type="ECO:0000256" key="6">
    <source>
        <dbReference type="SAM" id="Phobius"/>
    </source>
</evidence>
<dbReference type="GO" id="GO:0022857">
    <property type="term" value="F:transmembrane transporter activity"/>
    <property type="evidence" value="ECO:0007669"/>
    <property type="project" value="InterPro"/>
</dbReference>
<feature type="transmembrane region" description="Helical" evidence="6">
    <location>
        <begin position="201"/>
        <end position="224"/>
    </location>
</feature>
<feature type="transmembrane region" description="Helical" evidence="6">
    <location>
        <begin position="463"/>
        <end position="485"/>
    </location>
</feature>
<evidence type="ECO:0000256" key="3">
    <source>
        <dbReference type="ARBA" id="ARBA00022989"/>
    </source>
</evidence>
<evidence type="ECO:0000259" key="7">
    <source>
        <dbReference type="PROSITE" id="PS50850"/>
    </source>
</evidence>
<comment type="subcellular location">
    <subcellularLocation>
        <location evidence="1">Membrane</location>
        <topology evidence="1">Multi-pass membrane protein</topology>
    </subcellularLocation>
</comment>
<dbReference type="EMBL" id="CP051142">
    <property type="protein sequence ID" value="QIX00094.1"/>
    <property type="molecule type" value="Genomic_DNA"/>
</dbReference>
<dbReference type="OrthoDB" id="446368at2759"/>
<keyword evidence="9" id="KW-1185">Reference proteome</keyword>
<protein>
    <recommendedName>
        <fullName evidence="7">Major facilitator superfamily (MFS) profile domain-containing protein</fullName>
    </recommendedName>
</protein>
<feature type="transmembrane region" description="Helical" evidence="6">
    <location>
        <begin position="291"/>
        <end position="310"/>
    </location>
</feature>
<dbReference type="Proteomes" id="UP000503462">
    <property type="component" value="Chromosome 4"/>
</dbReference>
<dbReference type="InterPro" id="IPR011701">
    <property type="entry name" value="MFS"/>
</dbReference>
<feature type="transmembrane region" description="Helical" evidence="6">
    <location>
        <begin position="330"/>
        <end position="349"/>
    </location>
</feature>
<feature type="region of interest" description="Disordered" evidence="5">
    <location>
        <begin position="1"/>
        <end position="70"/>
    </location>
</feature>
<gene>
    <name evidence="8" type="ORF">AMS68_005611</name>
</gene>
<reference evidence="8 9" key="1">
    <citation type="journal article" date="2016" name="Sci. Rep.">
        <title>Peltaster fructicola genome reveals evolution from an invasive phytopathogen to an ectophytic parasite.</title>
        <authorList>
            <person name="Xu C."/>
            <person name="Chen H."/>
            <person name="Gleason M.L."/>
            <person name="Xu J.R."/>
            <person name="Liu H."/>
            <person name="Zhang R."/>
            <person name="Sun G."/>
        </authorList>
    </citation>
    <scope>NUCLEOTIDE SEQUENCE [LARGE SCALE GENOMIC DNA]</scope>
    <source>
        <strain evidence="8 9">LNHT1506</strain>
    </source>
</reference>
<dbReference type="PANTHER" id="PTHR23502">
    <property type="entry name" value="MAJOR FACILITATOR SUPERFAMILY"/>
    <property type="match status" value="1"/>
</dbReference>
<evidence type="ECO:0000313" key="9">
    <source>
        <dbReference type="Proteomes" id="UP000503462"/>
    </source>
</evidence>
<dbReference type="PROSITE" id="PS50850">
    <property type="entry name" value="MFS"/>
    <property type="match status" value="1"/>
</dbReference>
<evidence type="ECO:0000256" key="2">
    <source>
        <dbReference type="ARBA" id="ARBA00022692"/>
    </source>
</evidence>
<feature type="transmembrane region" description="Helical" evidence="6">
    <location>
        <begin position="236"/>
        <end position="262"/>
    </location>
</feature>
<organism evidence="8 9">
    <name type="scientific">Peltaster fructicola</name>
    <dbReference type="NCBI Taxonomy" id="286661"/>
    <lineage>
        <taxon>Eukaryota</taxon>
        <taxon>Fungi</taxon>
        <taxon>Dikarya</taxon>
        <taxon>Ascomycota</taxon>
        <taxon>Pezizomycotina</taxon>
        <taxon>Dothideomycetes</taxon>
        <taxon>Dothideomycetes incertae sedis</taxon>
        <taxon>Peltaster</taxon>
    </lineage>
</organism>
<keyword evidence="4 6" id="KW-0472">Membrane</keyword>
<dbReference type="AlphaFoldDB" id="A0A6H0XZB2"/>
<evidence type="ECO:0000256" key="4">
    <source>
        <dbReference type="ARBA" id="ARBA00023136"/>
    </source>
</evidence>
<feature type="transmembrane region" description="Helical" evidence="6">
    <location>
        <begin position="400"/>
        <end position="426"/>
    </location>
</feature>
<accession>A0A6H0XZB2</accession>
<evidence type="ECO:0000256" key="5">
    <source>
        <dbReference type="SAM" id="MobiDB-lite"/>
    </source>
</evidence>
<dbReference type="FunFam" id="1.20.1250.20:FF:000011">
    <property type="entry name" value="MFS multidrug transporter, putative"/>
    <property type="match status" value="1"/>
</dbReference>
<evidence type="ECO:0000313" key="8">
    <source>
        <dbReference type="EMBL" id="QIX00094.1"/>
    </source>
</evidence>
<sequence>MAEVEHRPSDVSTLADEHDKEHEGSRLSKEGNNDVEKQQPKKSDNDEEEEKDPNLVEWNGPDDPENPMNWSSAKKWTITIALGVMTLAVTFASSVFSTATQPTAEEFGVSEEVMILGTSLFVLGFAFGPIIWSPLSELFGRKLPLFVPFAIFAIFQIPVAVAQNLETIMLCRFFGGFFASSPLGIVGGTLADFFGPVDRGVAVVVFAAATFIGPVASPIVGGFITQSYLGWRWTAWITLIMAAAFGVTALLIVPETSAPVLLQKRAKKIRYETKNWAIHAKADENVVMEPILVLITLYMSLIYGILYLFFEVFPISFQEQRGWNQGVGALPFLGILVGVLLGGAFIAVVTKTRFKRKLEEEGHVVPEERLIPMIVGGALLPIGLFWFAWTSNPAINPAPQIIACVPIGMGVLMIFLQGLNFLIDVYKMNANSAIAANSLFRSSVGAGFPLFATPMFMNLGIPWATSLLAFLAVALFPVPILFYIYGEKIRKLSKFSPDS</sequence>
<feature type="transmembrane region" description="Helical" evidence="6">
    <location>
        <begin position="370"/>
        <end position="388"/>
    </location>
</feature>